<dbReference type="InterPro" id="IPR027417">
    <property type="entry name" value="P-loop_NTPase"/>
</dbReference>
<proteinExistence type="predicted"/>
<dbReference type="InterPro" id="IPR051055">
    <property type="entry name" value="PIF1_helicase"/>
</dbReference>
<accession>A0AAE1LGM3</accession>
<dbReference type="SUPFAM" id="SSF52540">
    <property type="entry name" value="P-loop containing nucleoside triphosphate hydrolases"/>
    <property type="match status" value="1"/>
</dbReference>
<keyword evidence="1" id="KW-0808">Transferase</keyword>
<dbReference type="GO" id="GO:0016301">
    <property type="term" value="F:kinase activity"/>
    <property type="evidence" value="ECO:0007669"/>
    <property type="project" value="UniProtKB-KW"/>
</dbReference>
<name>A0AAE1LGM3_9NEOP</name>
<sequence>ESCNDNSKHKTVYELKNNSGFLTRRYKRLVIQFRNYREGEDKLNFQRENLMLFTAWRTEPSLLDPTLPLQFSQLLETIQSNRNNYCKYDNTFDSIDVDLMEEDEENDEETTIAPQFKILDLNETPSDFQLEIPHTEKKFASQIEASRFPLPNLLPESEFLSLIKCLNEKQRKYLLNLTNIVKTNPSEPFYHFISGGAGVGKSLLINSIKQVLERFWIHQPNNKPDDIHILPIAPTECLILTQEKRWLVLYINSD</sequence>
<keyword evidence="2" id="KW-1185">Reference proteome</keyword>
<feature type="non-terminal residue" evidence="1">
    <location>
        <position position="1"/>
    </location>
</feature>
<protein>
    <submittedName>
        <fullName evidence="1">Pantothenate kinase</fullName>
    </submittedName>
</protein>
<keyword evidence="1" id="KW-0418">Kinase</keyword>
<reference evidence="1" key="1">
    <citation type="submission" date="2021-07" db="EMBL/GenBank/DDBJ databases">
        <authorList>
            <person name="Catto M.A."/>
            <person name="Jacobson A."/>
            <person name="Kennedy G."/>
            <person name="Labadie P."/>
            <person name="Hunt B.G."/>
            <person name="Srinivasan R."/>
        </authorList>
    </citation>
    <scope>NUCLEOTIDE SEQUENCE</scope>
    <source>
        <strain evidence="1">PL_HMW_Pooled</strain>
        <tissue evidence="1">Head</tissue>
    </source>
</reference>
<dbReference type="AlphaFoldDB" id="A0AAE1LGM3"/>
<dbReference type="PANTHER" id="PTHR47642:SF5">
    <property type="entry name" value="ATP-DEPENDENT DNA HELICASE"/>
    <property type="match status" value="1"/>
</dbReference>
<organism evidence="1 2">
    <name type="scientific">Frankliniella fusca</name>
    <dbReference type="NCBI Taxonomy" id="407009"/>
    <lineage>
        <taxon>Eukaryota</taxon>
        <taxon>Metazoa</taxon>
        <taxon>Ecdysozoa</taxon>
        <taxon>Arthropoda</taxon>
        <taxon>Hexapoda</taxon>
        <taxon>Insecta</taxon>
        <taxon>Pterygota</taxon>
        <taxon>Neoptera</taxon>
        <taxon>Paraneoptera</taxon>
        <taxon>Thysanoptera</taxon>
        <taxon>Terebrantia</taxon>
        <taxon>Thripoidea</taxon>
        <taxon>Thripidae</taxon>
        <taxon>Frankliniella</taxon>
    </lineage>
</organism>
<dbReference type="Proteomes" id="UP001219518">
    <property type="component" value="Unassembled WGS sequence"/>
</dbReference>
<evidence type="ECO:0000313" key="1">
    <source>
        <dbReference type="EMBL" id="KAK3918019.1"/>
    </source>
</evidence>
<evidence type="ECO:0000313" key="2">
    <source>
        <dbReference type="Proteomes" id="UP001219518"/>
    </source>
</evidence>
<reference evidence="1" key="2">
    <citation type="journal article" date="2023" name="BMC Genomics">
        <title>Pest status, molecular evolution, and epigenetic factors derived from the genome assembly of Frankliniella fusca, a thysanopteran phytovirus vector.</title>
        <authorList>
            <person name="Catto M.A."/>
            <person name="Labadie P.E."/>
            <person name="Jacobson A.L."/>
            <person name="Kennedy G.G."/>
            <person name="Srinivasan R."/>
            <person name="Hunt B.G."/>
        </authorList>
    </citation>
    <scope>NUCLEOTIDE SEQUENCE</scope>
    <source>
        <strain evidence="1">PL_HMW_Pooled</strain>
    </source>
</reference>
<gene>
    <name evidence="1" type="ORF">KUF71_000857</name>
</gene>
<comment type="caution">
    <text evidence="1">The sequence shown here is derived from an EMBL/GenBank/DDBJ whole genome shotgun (WGS) entry which is preliminary data.</text>
</comment>
<dbReference type="EMBL" id="JAHWGI010000838">
    <property type="protein sequence ID" value="KAK3918019.1"/>
    <property type="molecule type" value="Genomic_DNA"/>
</dbReference>
<dbReference type="PANTHER" id="PTHR47642">
    <property type="entry name" value="ATP-DEPENDENT DNA HELICASE"/>
    <property type="match status" value="1"/>
</dbReference>